<dbReference type="InterPro" id="IPR009091">
    <property type="entry name" value="RCC1/BLIP-II"/>
</dbReference>
<proteinExistence type="predicted"/>
<evidence type="ECO:0000256" key="2">
    <source>
        <dbReference type="PROSITE-ProRule" id="PRU00235"/>
    </source>
</evidence>
<dbReference type="PANTHER" id="PTHR45622">
    <property type="entry name" value="UBIQUITIN-PROTEIN LIGASE E3A-RELATED"/>
    <property type="match status" value="1"/>
</dbReference>
<dbReference type="PANTHER" id="PTHR45622:SF18">
    <property type="entry name" value="E3 UBIQUITIN-PROTEIN LIGASE HERC3-RELATED"/>
    <property type="match status" value="1"/>
</dbReference>
<dbReference type="Gene3D" id="2.130.10.30">
    <property type="entry name" value="Regulator of chromosome condensation 1/beta-lactamase-inhibitor protein II"/>
    <property type="match status" value="1"/>
</dbReference>
<dbReference type="Pfam" id="PF00415">
    <property type="entry name" value="RCC1"/>
    <property type="match status" value="2"/>
</dbReference>
<organism evidence="3 4">
    <name type="scientific">Oryzias latipes</name>
    <name type="common">Japanese rice fish</name>
    <name type="synonym">Japanese killifish</name>
    <dbReference type="NCBI Taxonomy" id="8090"/>
    <lineage>
        <taxon>Eukaryota</taxon>
        <taxon>Metazoa</taxon>
        <taxon>Chordata</taxon>
        <taxon>Craniata</taxon>
        <taxon>Vertebrata</taxon>
        <taxon>Euteleostomi</taxon>
        <taxon>Actinopterygii</taxon>
        <taxon>Neopterygii</taxon>
        <taxon>Teleostei</taxon>
        <taxon>Neoteleostei</taxon>
        <taxon>Acanthomorphata</taxon>
        <taxon>Ovalentaria</taxon>
        <taxon>Atherinomorphae</taxon>
        <taxon>Beloniformes</taxon>
        <taxon>Adrianichthyidae</taxon>
        <taxon>Oryziinae</taxon>
        <taxon>Oryzias</taxon>
    </lineage>
</organism>
<dbReference type="AlphaFoldDB" id="A0A3P9IF60"/>
<reference evidence="3" key="4">
    <citation type="submission" date="2025-09" db="UniProtKB">
        <authorList>
            <consortium name="Ensembl"/>
        </authorList>
    </citation>
    <scope>IDENTIFICATION</scope>
    <source>
        <strain evidence="3">HSOK</strain>
    </source>
</reference>
<reference evidence="3 4" key="2">
    <citation type="submission" date="2017-04" db="EMBL/GenBank/DDBJ databases">
        <title>CpG methylation of centromeres and impact of large insertions on vertebrate speciation.</title>
        <authorList>
            <person name="Ichikawa K."/>
            <person name="Yoshimura J."/>
            <person name="Morishita S."/>
        </authorList>
    </citation>
    <scope>NUCLEOTIDE SEQUENCE</scope>
    <source>
        <strain evidence="3 4">HSOK</strain>
    </source>
</reference>
<dbReference type="InterPro" id="IPR051709">
    <property type="entry name" value="Ub-ligase/GTPase-reg"/>
</dbReference>
<keyword evidence="1" id="KW-0677">Repeat</keyword>
<evidence type="ECO:0000313" key="3">
    <source>
        <dbReference type="Ensembl" id="ENSORLP00015018508.1"/>
    </source>
</evidence>
<feature type="repeat" description="RCC1" evidence="2">
    <location>
        <begin position="86"/>
        <end position="110"/>
    </location>
</feature>
<dbReference type="Ensembl" id="ENSORLT00015027221.1">
    <property type="protein sequence ID" value="ENSORLP00015018508.1"/>
    <property type="gene ID" value="ENSORLG00015019563.1"/>
</dbReference>
<reference evidence="3" key="3">
    <citation type="submission" date="2025-08" db="UniProtKB">
        <authorList>
            <consortium name="Ensembl"/>
        </authorList>
    </citation>
    <scope>IDENTIFICATION</scope>
    <source>
        <strain evidence="3">HSOK</strain>
    </source>
</reference>
<reference key="1">
    <citation type="journal article" date="2007" name="Nature">
        <title>The medaka draft genome and insights into vertebrate genome evolution.</title>
        <authorList>
            <person name="Kasahara M."/>
            <person name="Naruse K."/>
            <person name="Sasaki S."/>
            <person name="Nakatani Y."/>
            <person name="Qu W."/>
            <person name="Ahsan B."/>
            <person name="Yamada T."/>
            <person name="Nagayasu Y."/>
            <person name="Doi K."/>
            <person name="Kasai Y."/>
            <person name="Jindo T."/>
            <person name="Kobayashi D."/>
            <person name="Shimada A."/>
            <person name="Toyoda A."/>
            <person name="Kuroki Y."/>
            <person name="Fujiyama A."/>
            <person name="Sasaki T."/>
            <person name="Shimizu A."/>
            <person name="Asakawa S."/>
            <person name="Shimizu N."/>
            <person name="Hashimoto S."/>
            <person name="Yang J."/>
            <person name="Lee Y."/>
            <person name="Matsushima K."/>
            <person name="Sugano S."/>
            <person name="Sakaizumi M."/>
            <person name="Narita T."/>
            <person name="Ohishi K."/>
            <person name="Haga S."/>
            <person name="Ohta F."/>
            <person name="Nomoto H."/>
            <person name="Nogata K."/>
            <person name="Morishita T."/>
            <person name="Endo T."/>
            <person name="Shin-I T."/>
            <person name="Takeda H."/>
            <person name="Morishita S."/>
            <person name="Kohara Y."/>
        </authorList>
    </citation>
    <scope>NUCLEOTIDE SEQUENCE [LARGE SCALE GENOMIC DNA]</scope>
    <source>
        <strain>Hd-rR</strain>
    </source>
</reference>
<dbReference type="PRINTS" id="PR00633">
    <property type="entry name" value="RCCNDNSATION"/>
</dbReference>
<name>A0A3P9IF60_ORYLA</name>
<dbReference type="SUPFAM" id="SSF50985">
    <property type="entry name" value="RCC1/BLIP-II"/>
    <property type="match status" value="1"/>
</dbReference>
<dbReference type="PROSITE" id="PS50012">
    <property type="entry name" value="RCC1_3"/>
    <property type="match status" value="2"/>
</dbReference>
<evidence type="ECO:0000313" key="4">
    <source>
        <dbReference type="Proteomes" id="UP000265200"/>
    </source>
</evidence>
<dbReference type="InterPro" id="IPR000408">
    <property type="entry name" value="Reg_chr_condens"/>
</dbReference>
<sequence>QPTKKTNETKPSRCITMVSCGRAHSVAVNEQDGQLFTWGQNSSGQLGLGKGETSKLSPSPVKSLAGIPLAQITAGGDHCFALSLSGAVFGWGKNKAGQLGLNDKQGRHKK</sequence>
<feature type="repeat" description="RCC1" evidence="2">
    <location>
        <begin position="33"/>
        <end position="85"/>
    </location>
</feature>
<dbReference type="Proteomes" id="UP000265200">
    <property type="component" value="Chromosome 1"/>
</dbReference>
<evidence type="ECO:0000256" key="1">
    <source>
        <dbReference type="ARBA" id="ARBA00022737"/>
    </source>
</evidence>
<protein>
    <submittedName>
        <fullName evidence="3">Uncharacterized protein</fullName>
    </submittedName>
</protein>
<accession>A0A3P9IF60</accession>